<evidence type="ECO:0000256" key="13">
    <source>
        <dbReference type="HAMAP-Rule" id="MF_01810"/>
    </source>
</evidence>
<dbReference type="GO" id="GO:0005886">
    <property type="term" value="C:plasma membrane"/>
    <property type="evidence" value="ECO:0007669"/>
    <property type="project" value="UniProtKB-SubCell"/>
</dbReference>
<keyword evidence="10 13" id="KW-0143">Chaperone</keyword>
<evidence type="ECO:0000256" key="12">
    <source>
        <dbReference type="ARBA" id="ARBA00033342"/>
    </source>
</evidence>
<dbReference type="AlphaFoldDB" id="A0A2H0LXP0"/>
<evidence type="ECO:0000256" key="5">
    <source>
        <dbReference type="ARBA" id="ARBA00022475"/>
    </source>
</evidence>
<gene>
    <name evidence="13" type="primary">yidC</name>
    <name evidence="16" type="ORF">COV72_04405</name>
</gene>
<reference evidence="16 17" key="1">
    <citation type="submission" date="2017-09" db="EMBL/GenBank/DDBJ databases">
        <title>Depth-based differentiation of microbial function through sediment-hosted aquifers and enrichment of novel symbionts in the deep terrestrial subsurface.</title>
        <authorList>
            <person name="Probst A.J."/>
            <person name="Ladd B."/>
            <person name="Jarett J.K."/>
            <person name="Geller-Mcgrath D.E."/>
            <person name="Sieber C.M."/>
            <person name="Emerson J.B."/>
            <person name="Anantharaman K."/>
            <person name="Thomas B.C."/>
            <person name="Malmstrom R."/>
            <person name="Stieglmeier M."/>
            <person name="Klingl A."/>
            <person name="Woyke T."/>
            <person name="Ryan C.M."/>
            <person name="Banfield J.F."/>
        </authorList>
    </citation>
    <scope>NUCLEOTIDE SEQUENCE [LARGE SCALE GENOMIC DNA]</scope>
    <source>
        <strain evidence="16">CG11_big_fil_rev_8_21_14_0_20_42_13</strain>
    </source>
</reference>
<dbReference type="GO" id="GO:0051205">
    <property type="term" value="P:protein insertion into membrane"/>
    <property type="evidence" value="ECO:0007669"/>
    <property type="project" value="TreeGrafter"/>
</dbReference>
<evidence type="ECO:0000256" key="8">
    <source>
        <dbReference type="ARBA" id="ARBA00022989"/>
    </source>
</evidence>
<dbReference type="Gene3D" id="2.70.98.90">
    <property type="match status" value="1"/>
</dbReference>
<dbReference type="GO" id="GO:0015031">
    <property type="term" value="P:protein transport"/>
    <property type="evidence" value="ECO:0007669"/>
    <property type="project" value="UniProtKB-KW"/>
</dbReference>
<dbReference type="PRINTS" id="PR01900">
    <property type="entry name" value="YIDCPROTEIN"/>
</dbReference>
<dbReference type="PRINTS" id="PR00701">
    <property type="entry name" value="60KDINNERMP"/>
</dbReference>
<accession>A0A2H0LXP0</accession>
<sequence>MEKRTILAILLSVAVLFAFQVITARMYPVENKEDISKKAAIVMPAQPSLSTLPVSKIESTVNESLDAEQEYIEFENDEVKINFANPGAYIANINFKKYDETLFLSGLMAVSEDLNLDFKAQKESNGIVFAYRDADKEIVKRFILHNDSYIIELERNVDILKPAGASDSYNLFLASQIAKGSSYDNRFMELAISTPKKVIRKNPAGLKPEIIFSGDSSWVGLRDRYFTFIVKPYVKVFNVFAIKADGQSQAVAMSITSQKKDSLSQGTYSDRFVCYAGPQDAEKLAFANLNFDSMLYFGFFDTISQVLLAVLKFFFKFTRNWGLAIICFGVFIFLLLLPLSIKQMRSLKEMQILQPKIKELQAKYKGDAQRLNKEMMELYREHKVNPFGGCLPLLLQLPVFFALYQALLRFVGLRGAAFLWIKDLSKPDRLIPLSGKLPVIGDGINILPLLMMGSMFLQQKMSTGNMSGGASSEQQKMMSIMMPLMFGLIFYNMPSGLVLYWLVYGILSGVNQWRVSKKSK</sequence>
<organism evidence="16 17">
    <name type="scientific">Candidatus Ghiorseimicrobium undicola</name>
    <dbReference type="NCBI Taxonomy" id="1974746"/>
    <lineage>
        <taxon>Bacteria</taxon>
        <taxon>Pseudomonadati</taxon>
        <taxon>Candidatus Omnitrophota</taxon>
        <taxon>Candidatus Ghiorseimicrobium</taxon>
    </lineage>
</organism>
<protein>
    <recommendedName>
        <fullName evidence="3 13">Membrane protein insertase YidC</fullName>
    </recommendedName>
    <alternativeName>
        <fullName evidence="12 13">Foldase YidC</fullName>
    </alternativeName>
    <alternativeName>
        <fullName evidence="11 13">Membrane integrase YidC</fullName>
    </alternativeName>
    <alternativeName>
        <fullName evidence="13">Membrane protein YidC</fullName>
    </alternativeName>
</protein>
<comment type="caution">
    <text evidence="16">The sequence shown here is derived from an EMBL/GenBank/DDBJ whole genome shotgun (WGS) entry which is preliminary data.</text>
</comment>
<dbReference type="NCBIfam" id="TIGR03592">
    <property type="entry name" value="yidC_oxa1_cterm"/>
    <property type="match status" value="1"/>
</dbReference>
<feature type="domain" description="Membrane insertase YidC/Oxa/ALB C-terminal" evidence="14">
    <location>
        <begin position="321"/>
        <end position="516"/>
    </location>
</feature>
<feature type="transmembrane region" description="Helical" evidence="13">
    <location>
        <begin position="477"/>
        <end position="510"/>
    </location>
</feature>
<evidence type="ECO:0000313" key="17">
    <source>
        <dbReference type="Proteomes" id="UP000229641"/>
    </source>
</evidence>
<dbReference type="InterPro" id="IPR001708">
    <property type="entry name" value="YidC/ALB3/OXA1/COX18"/>
</dbReference>
<comment type="subunit">
    <text evidence="13">Interacts with the Sec translocase complex via SecD. Specifically interacts with transmembrane segments of nascent integral membrane proteins during membrane integration.</text>
</comment>
<dbReference type="PANTHER" id="PTHR12428:SF65">
    <property type="entry name" value="CYTOCHROME C OXIDASE ASSEMBLY PROTEIN COX18, MITOCHONDRIAL"/>
    <property type="match status" value="1"/>
</dbReference>
<dbReference type="PANTHER" id="PTHR12428">
    <property type="entry name" value="OXA1"/>
    <property type="match status" value="1"/>
</dbReference>
<dbReference type="Proteomes" id="UP000229641">
    <property type="component" value="Unassembled WGS sequence"/>
</dbReference>
<dbReference type="InterPro" id="IPR019998">
    <property type="entry name" value="Membr_insert_YidC"/>
</dbReference>
<keyword evidence="6 13" id="KW-0812">Transmembrane</keyword>
<dbReference type="HAMAP" id="MF_01810">
    <property type="entry name" value="YidC_type1"/>
    <property type="match status" value="1"/>
</dbReference>
<dbReference type="Pfam" id="PF14849">
    <property type="entry name" value="YidC_periplas"/>
    <property type="match status" value="1"/>
</dbReference>
<dbReference type="CDD" id="cd19961">
    <property type="entry name" value="EcYidC-like_peri"/>
    <property type="match status" value="1"/>
</dbReference>
<evidence type="ECO:0000256" key="4">
    <source>
        <dbReference type="ARBA" id="ARBA00022448"/>
    </source>
</evidence>
<evidence type="ECO:0000256" key="11">
    <source>
        <dbReference type="ARBA" id="ARBA00033245"/>
    </source>
</evidence>
<evidence type="ECO:0000256" key="9">
    <source>
        <dbReference type="ARBA" id="ARBA00023136"/>
    </source>
</evidence>
<comment type="function">
    <text evidence="13">Required for the insertion and/or proper folding and/or complex formation of integral membrane proteins into the membrane. Involved in integration of membrane proteins that insert both dependently and independently of the Sec translocase complex, as well as at least some lipoproteins. Aids folding of multispanning membrane proteins.</text>
</comment>
<keyword evidence="9 13" id="KW-0472">Membrane</keyword>
<comment type="subcellular location">
    <subcellularLocation>
        <location evidence="1">Cell inner membrane</location>
        <topology evidence="1">Multi-pass membrane protein</topology>
    </subcellularLocation>
    <subcellularLocation>
        <location evidence="13">Cell membrane</location>
        <topology evidence="13">Multi-pass membrane protein</topology>
    </subcellularLocation>
</comment>
<dbReference type="InterPro" id="IPR047196">
    <property type="entry name" value="YidC_ALB_C"/>
</dbReference>
<dbReference type="NCBIfam" id="TIGR03593">
    <property type="entry name" value="yidC_nterm"/>
    <property type="match status" value="1"/>
</dbReference>
<dbReference type="GO" id="GO:0032977">
    <property type="term" value="F:membrane insertase activity"/>
    <property type="evidence" value="ECO:0007669"/>
    <property type="project" value="InterPro"/>
</dbReference>
<feature type="transmembrane region" description="Helical" evidence="13">
    <location>
        <begin position="401"/>
        <end position="421"/>
    </location>
</feature>
<comment type="similarity">
    <text evidence="2 13">Belongs to the OXA1/ALB3/YidC family. Type 1 subfamily.</text>
</comment>
<evidence type="ECO:0000259" key="15">
    <source>
        <dbReference type="Pfam" id="PF14849"/>
    </source>
</evidence>
<evidence type="ECO:0000259" key="14">
    <source>
        <dbReference type="Pfam" id="PF02096"/>
    </source>
</evidence>
<evidence type="ECO:0000256" key="3">
    <source>
        <dbReference type="ARBA" id="ARBA00015325"/>
    </source>
</evidence>
<evidence type="ECO:0000256" key="7">
    <source>
        <dbReference type="ARBA" id="ARBA00022927"/>
    </source>
</evidence>
<feature type="transmembrane region" description="Helical" evidence="13">
    <location>
        <begin position="321"/>
        <end position="341"/>
    </location>
</feature>
<keyword evidence="7 13" id="KW-0653">Protein transport</keyword>
<dbReference type="Pfam" id="PF02096">
    <property type="entry name" value="60KD_IMP"/>
    <property type="match status" value="1"/>
</dbReference>
<feature type="domain" description="Membrane insertase YidC N-terminal" evidence="15">
    <location>
        <begin position="121"/>
        <end position="308"/>
    </location>
</feature>
<evidence type="ECO:0000256" key="1">
    <source>
        <dbReference type="ARBA" id="ARBA00004429"/>
    </source>
</evidence>
<proteinExistence type="inferred from homology"/>
<evidence type="ECO:0000256" key="10">
    <source>
        <dbReference type="ARBA" id="ARBA00023186"/>
    </source>
</evidence>
<keyword evidence="5 13" id="KW-1003">Cell membrane</keyword>
<dbReference type="InterPro" id="IPR028053">
    <property type="entry name" value="Membr_insert_YidC_N"/>
</dbReference>
<evidence type="ECO:0000256" key="2">
    <source>
        <dbReference type="ARBA" id="ARBA00010527"/>
    </source>
</evidence>
<evidence type="ECO:0000256" key="6">
    <source>
        <dbReference type="ARBA" id="ARBA00022692"/>
    </source>
</evidence>
<dbReference type="InterPro" id="IPR038221">
    <property type="entry name" value="YidC_periplasmic_sf"/>
</dbReference>
<keyword evidence="8 13" id="KW-1133">Transmembrane helix</keyword>
<name>A0A2H0LXP0_9BACT</name>
<dbReference type="InterPro" id="IPR028055">
    <property type="entry name" value="YidC/Oxa/ALB_C"/>
</dbReference>
<evidence type="ECO:0000313" key="16">
    <source>
        <dbReference type="EMBL" id="PIQ89189.1"/>
    </source>
</evidence>
<keyword evidence="4 13" id="KW-0813">Transport</keyword>
<feature type="transmembrane region" description="Helical" evidence="13">
    <location>
        <begin position="294"/>
        <end position="314"/>
    </location>
</feature>
<dbReference type="CDD" id="cd20070">
    <property type="entry name" value="5TM_YidC_Alb3"/>
    <property type="match status" value="1"/>
</dbReference>
<dbReference type="EMBL" id="PCWA01000065">
    <property type="protein sequence ID" value="PIQ89189.1"/>
    <property type="molecule type" value="Genomic_DNA"/>
</dbReference>